<name>A0A1H0U7P6_9BACT</name>
<keyword evidence="2" id="KW-1185">Reference proteome</keyword>
<dbReference type="Proteomes" id="UP000199073">
    <property type="component" value="Unassembled WGS sequence"/>
</dbReference>
<dbReference type="EMBL" id="FNJI01000029">
    <property type="protein sequence ID" value="SDP62181.1"/>
    <property type="molecule type" value="Genomic_DNA"/>
</dbReference>
<proteinExistence type="predicted"/>
<organism evidence="1 2">
    <name type="scientific">Desulforhopalus singaporensis</name>
    <dbReference type="NCBI Taxonomy" id="91360"/>
    <lineage>
        <taxon>Bacteria</taxon>
        <taxon>Pseudomonadati</taxon>
        <taxon>Thermodesulfobacteriota</taxon>
        <taxon>Desulfobulbia</taxon>
        <taxon>Desulfobulbales</taxon>
        <taxon>Desulfocapsaceae</taxon>
        <taxon>Desulforhopalus</taxon>
    </lineage>
</organism>
<gene>
    <name evidence="1" type="ORF">SAMN05660330_03430</name>
</gene>
<feature type="non-terminal residue" evidence="1">
    <location>
        <position position="1"/>
    </location>
</feature>
<reference evidence="1 2" key="1">
    <citation type="submission" date="2016-10" db="EMBL/GenBank/DDBJ databases">
        <authorList>
            <person name="de Groot N.N."/>
        </authorList>
    </citation>
    <scope>NUCLEOTIDE SEQUENCE [LARGE SCALE GENOMIC DNA]</scope>
    <source>
        <strain evidence="1 2">DSM 12130</strain>
    </source>
</reference>
<protein>
    <submittedName>
        <fullName evidence="1">Uncharacterized protein</fullName>
    </submittedName>
</protein>
<accession>A0A1H0U7P6</accession>
<sequence length="68" mass="8172">CDNRHGAPAVCPSLRDRRKVLDYGLSVKNKMIFFFNYVIPVEFKLSYAYKHLIYRINKLPMSHYDMTW</sequence>
<evidence type="ECO:0000313" key="2">
    <source>
        <dbReference type="Proteomes" id="UP000199073"/>
    </source>
</evidence>
<evidence type="ECO:0000313" key="1">
    <source>
        <dbReference type="EMBL" id="SDP62181.1"/>
    </source>
</evidence>
<dbReference type="AlphaFoldDB" id="A0A1H0U7P6"/>
<dbReference type="STRING" id="91360.SAMN05660330_03430"/>